<dbReference type="InterPro" id="IPR012674">
    <property type="entry name" value="Calycin"/>
</dbReference>
<dbReference type="Proteomes" id="UP001311799">
    <property type="component" value="Unassembled WGS sequence"/>
</dbReference>
<dbReference type="SUPFAM" id="SSF50814">
    <property type="entry name" value="Lipocalins"/>
    <property type="match status" value="1"/>
</dbReference>
<evidence type="ECO:0000313" key="2">
    <source>
        <dbReference type="Proteomes" id="UP001311799"/>
    </source>
</evidence>
<keyword evidence="2" id="KW-1185">Reference proteome</keyword>
<dbReference type="AlphaFoldDB" id="A0AAV9Y4Y3"/>
<name>A0AAV9Y4Y3_9CRYT</name>
<accession>A0AAV9Y4Y3</accession>
<evidence type="ECO:0000313" key="1">
    <source>
        <dbReference type="EMBL" id="KAK6591110.1"/>
    </source>
</evidence>
<sequence length="150" mass="17825">MIGDWLLISEYSDDMEEFLREIGLGLMKRKVLNRGTYTMKLDHNIDEKKVRVRIEPFIGPTQTMYWDLSGNLFTEKNNEVGTWINKLEFIRFKHIKTNNNNLLAINITRTSDNFPGKIVETRWTQTNSKYGFIKYIRYRYVNLTNKAATF</sequence>
<comment type="caution">
    <text evidence="1">The sequence shown here is derived from an EMBL/GenBank/DDBJ whole genome shotgun (WGS) entry which is preliminary data.</text>
</comment>
<protein>
    <submittedName>
        <fullName evidence="1">Uncharacterized protein</fullName>
    </submittedName>
</protein>
<organism evidence="1 2">
    <name type="scientific">Cryptosporidium xiaoi</name>
    <dbReference type="NCBI Taxonomy" id="659607"/>
    <lineage>
        <taxon>Eukaryota</taxon>
        <taxon>Sar</taxon>
        <taxon>Alveolata</taxon>
        <taxon>Apicomplexa</taxon>
        <taxon>Conoidasida</taxon>
        <taxon>Coccidia</taxon>
        <taxon>Eucoccidiorida</taxon>
        <taxon>Eimeriorina</taxon>
        <taxon>Cryptosporidiidae</taxon>
        <taxon>Cryptosporidium</taxon>
    </lineage>
</organism>
<gene>
    <name evidence="1" type="ORF">RS030_111938</name>
</gene>
<dbReference type="EMBL" id="JAWDEY010000002">
    <property type="protein sequence ID" value="KAK6591110.1"/>
    <property type="molecule type" value="Genomic_DNA"/>
</dbReference>
<reference evidence="1 2" key="1">
    <citation type="submission" date="2023-10" db="EMBL/GenBank/DDBJ databases">
        <title>Comparative genomics analysis reveals potential genetic determinants of host preference in Cryptosporidium xiaoi.</title>
        <authorList>
            <person name="Xiao L."/>
            <person name="Li J."/>
        </authorList>
    </citation>
    <scope>NUCLEOTIDE SEQUENCE [LARGE SCALE GENOMIC DNA]</scope>
    <source>
        <strain evidence="1 2">52996</strain>
    </source>
</reference>
<proteinExistence type="predicted"/>